<sequence>MDVHNDDGWSFVSIVRRPIEDGKTRRHDRFIIDQHLTSARISWHPSPNRSIEESPSYGFLYYLVAVSNCLWSRAIYHPSLQLFHNGCLQLRVNKCQNSRLR</sequence>
<evidence type="ECO:0000313" key="1">
    <source>
        <dbReference type="EMBL" id="CAH0101824.1"/>
    </source>
</evidence>
<keyword evidence="2" id="KW-1185">Reference proteome</keyword>
<evidence type="ECO:0000313" key="2">
    <source>
        <dbReference type="Proteomes" id="UP000789390"/>
    </source>
</evidence>
<protein>
    <submittedName>
        <fullName evidence="1">Uncharacterized protein</fullName>
    </submittedName>
</protein>
<dbReference type="Proteomes" id="UP000789390">
    <property type="component" value="Unassembled WGS sequence"/>
</dbReference>
<dbReference type="EMBL" id="CAKKLH010000068">
    <property type="protein sequence ID" value="CAH0101824.1"/>
    <property type="molecule type" value="Genomic_DNA"/>
</dbReference>
<gene>
    <name evidence="1" type="ORF">DGAL_LOCUS4185</name>
</gene>
<comment type="caution">
    <text evidence="1">The sequence shown here is derived from an EMBL/GenBank/DDBJ whole genome shotgun (WGS) entry which is preliminary data.</text>
</comment>
<proteinExistence type="predicted"/>
<dbReference type="AlphaFoldDB" id="A0A8J2WK70"/>
<organism evidence="1 2">
    <name type="scientific">Daphnia galeata</name>
    <dbReference type="NCBI Taxonomy" id="27404"/>
    <lineage>
        <taxon>Eukaryota</taxon>
        <taxon>Metazoa</taxon>
        <taxon>Ecdysozoa</taxon>
        <taxon>Arthropoda</taxon>
        <taxon>Crustacea</taxon>
        <taxon>Branchiopoda</taxon>
        <taxon>Diplostraca</taxon>
        <taxon>Cladocera</taxon>
        <taxon>Anomopoda</taxon>
        <taxon>Daphniidae</taxon>
        <taxon>Daphnia</taxon>
    </lineage>
</organism>
<name>A0A8J2WK70_9CRUS</name>
<accession>A0A8J2WK70</accession>
<reference evidence="1" key="1">
    <citation type="submission" date="2021-11" db="EMBL/GenBank/DDBJ databases">
        <authorList>
            <person name="Schell T."/>
        </authorList>
    </citation>
    <scope>NUCLEOTIDE SEQUENCE</scope>
    <source>
        <strain evidence="1">M5</strain>
    </source>
</reference>